<feature type="compositionally biased region" description="Basic and acidic residues" evidence="1">
    <location>
        <begin position="815"/>
        <end position="843"/>
    </location>
</feature>
<feature type="compositionally biased region" description="Basic and acidic residues" evidence="1">
    <location>
        <begin position="73"/>
        <end position="86"/>
    </location>
</feature>
<organism evidence="3 4">
    <name type="scientific">Ceraceosorus bombacis</name>
    <dbReference type="NCBI Taxonomy" id="401625"/>
    <lineage>
        <taxon>Eukaryota</taxon>
        <taxon>Fungi</taxon>
        <taxon>Dikarya</taxon>
        <taxon>Basidiomycota</taxon>
        <taxon>Ustilaginomycotina</taxon>
        <taxon>Exobasidiomycetes</taxon>
        <taxon>Ceraceosorales</taxon>
        <taxon>Ceraceosoraceae</taxon>
        <taxon>Ceraceosorus</taxon>
    </lineage>
</organism>
<dbReference type="InterPro" id="IPR016197">
    <property type="entry name" value="Chromo-like_dom_sf"/>
</dbReference>
<reference evidence="3 4" key="1">
    <citation type="submission" date="2014-09" db="EMBL/GenBank/DDBJ databases">
        <authorList>
            <person name="Magalhaes I.L.F."/>
            <person name="Oliveira U."/>
            <person name="Santos F.R."/>
            <person name="Vidigal T.H.D.A."/>
            <person name="Brescovit A.D."/>
            <person name="Santos A.J."/>
        </authorList>
    </citation>
    <scope>NUCLEOTIDE SEQUENCE [LARGE SCALE GENOMIC DNA]</scope>
</reference>
<feature type="compositionally biased region" description="Basic and acidic residues" evidence="1">
    <location>
        <begin position="419"/>
        <end position="439"/>
    </location>
</feature>
<feature type="compositionally biased region" description="Basic and acidic residues" evidence="1">
    <location>
        <begin position="119"/>
        <end position="141"/>
    </location>
</feature>
<feature type="compositionally biased region" description="Low complexity" evidence="1">
    <location>
        <begin position="550"/>
        <end position="570"/>
    </location>
</feature>
<feature type="compositionally biased region" description="Polar residues" evidence="1">
    <location>
        <begin position="787"/>
        <end position="800"/>
    </location>
</feature>
<protein>
    <submittedName>
        <fullName evidence="3">Chromo domain/shadow</fullName>
    </submittedName>
</protein>
<evidence type="ECO:0000256" key="1">
    <source>
        <dbReference type="SAM" id="MobiDB-lite"/>
    </source>
</evidence>
<dbReference type="Gene3D" id="2.40.50.40">
    <property type="match status" value="1"/>
</dbReference>
<feature type="compositionally biased region" description="Polar residues" evidence="1">
    <location>
        <begin position="695"/>
        <end position="704"/>
    </location>
</feature>
<feature type="compositionally biased region" description="Pro residues" evidence="1">
    <location>
        <begin position="662"/>
        <end position="676"/>
    </location>
</feature>
<accession>A0A0P1BPF3</accession>
<feature type="region of interest" description="Disordered" evidence="1">
    <location>
        <begin position="787"/>
        <end position="862"/>
    </location>
</feature>
<keyword evidence="4" id="KW-1185">Reference proteome</keyword>
<feature type="compositionally biased region" description="Polar residues" evidence="1">
    <location>
        <begin position="504"/>
        <end position="528"/>
    </location>
</feature>
<feature type="compositionally biased region" description="Basic residues" evidence="1">
    <location>
        <begin position="54"/>
        <end position="72"/>
    </location>
</feature>
<feature type="region of interest" description="Disordered" evidence="1">
    <location>
        <begin position="271"/>
        <end position="711"/>
    </location>
</feature>
<sequence length="1149" mass="124361">MSACDSSLLSAPPAPLPVSAVAGPSKKRRLEAPEGSTSPMKKEAKKLKKEEKTHHHKEQKKGKEKSHKKKDKPAKSDGREEVLDAGKRKRIPAPIALSDNSDKEELSPPPSDSGGSTAESDREQELTRWTKSEREQWKKPLPDPTKGTTPDGSYETERILRWRRRPRTGWIQYRMQWTKKAFGHESNTWEPEGNIAGSDIDEFWAKAGPRPPDLPPLPRDEDGDPIGPDEHNIPNATDEELESPDPATRRAARRKRRRDWRVDVFWERHWQRADSKARAAQKKQLEQEAEKRRLQKVKKDSLAKQRLKNQALSVPYGNADAGAQEKADREAAIAKRKTAAASAPTAANTSLANGGGHVKPQGSAPPRITQPLASKNSAATTSALPSGTANAAPRPISKATPPPPGRTEDRATRLPGISQEKRPDKGSWKGAHKSEKRGVVDMSTHPQPAPMKAFSGIFTQRPATAPRNASASAILTTPPVTATSRQASDLVSSAPSDLAAAGPQPQSTATFATSTNRTPLGNSPSSPDTVVPPLGPAKWRAPALARDSGAASHPVQSAPPASAAAQTAQPTPAPAPALAPAATTGALAEPSRPVLKSALKRPGEPTQQSEAPQRQTQKAGVTFPPSPESGDVRKRGLQRASTPGAADADNRRLPPTESPASPTAPPPYQPPPPPLSPGHDAPVYGLTTRPDRPTSSDTSANANSHPALDDGARQYAGLTANGGATLQYVMPPVAPKSWDAHDPAAPWAPRPYHPIQRYSACGNDRNLPLRPQEAGIRHYERPALPHNGQTTPMHRPQIQSPLGGFGESTFASTPLRRDVADGDLERLSDRSLDSGRSDLDRQQHPRPQRQAHHDERAADSYKAQIQRWDPGEKLVSRITRSYNWAMPGSPPELLGALAWLCKSKQAVYNPPDRMPSVGKWMVPNEAGEYRKMVVFVPDPSIKLPKDIAAAKGMQHVYFYHLTARAITQIWDLPIEGPGGYAVPSLSAYVDYFSGADNAPVFQSRLGESLMFHPWHAQTVSAFIEAGCAEQLLQELLGLDEPDALDRTANLHDAISNSDMPLIDLENSERAVLPRSNMAELPPAEAARLVDDEVVEALLHLQKTQVHNIARVPGAGKWATLQRGALFKEDKSQQLHLGGNLGPRTSALPA</sequence>
<dbReference type="AlphaFoldDB" id="A0A0P1BPF3"/>
<dbReference type="OrthoDB" id="3366885at2759"/>
<proteinExistence type="predicted"/>
<feature type="compositionally biased region" description="Low complexity" evidence="1">
    <location>
        <begin position="578"/>
        <end position="588"/>
    </location>
</feature>
<name>A0A0P1BPF3_9BASI</name>
<feature type="domain" description="Chromo" evidence="2">
    <location>
        <begin position="154"/>
        <end position="195"/>
    </location>
</feature>
<dbReference type="EMBL" id="CCYA01000265">
    <property type="protein sequence ID" value="CEH17915.1"/>
    <property type="molecule type" value="Genomic_DNA"/>
</dbReference>
<dbReference type="STRING" id="401625.A0A0P1BPF3"/>
<feature type="compositionally biased region" description="Polar residues" evidence="1">
    <location>
        <begin position="605"/>
        <end position="619"/>
    </location>
</feature>
<evidence type="ECO:0000259" key="2">
    <source>
        <dbReference type="PROSITE" id="PS50013"/>
    </source>
</evidence>
<dbReference type="PROSITE" id="PS50013">
    <property type="entry name" value="CHROMO_2"/>
    <property type="match status" value="1"/>
</dbReference>
<dbReference type="InterPro" id="IPR000953">
    <property type="entry name" value="Chromo/chromo_shadow_dom"/>
</dbReference>
<feature type="compositionally biased region" description="Polar residues" evidence="1">
    <location>
        <begin position="457"/>
        <end position="495"/>
    </location>
</feature>
<dbReference type="Proteomes" id="UP000054845">
    <property type="component" value="Unassembled WGS sequence"/>
</dbReference>
<dbReference type="SUPFAM" id="SSF54160">
    <property type="entry name" value="Chromo domain-like"/>
    <property type="match status" value="1"/>
</dbReference>
<feature type="compositionally biased region" description="Low complexity" evidence="1">
    <location>
        <begin position="1"/>
        <end position="22"/>
    </location>
</feature>
<evidence type="ECO:0000313" key="3">
    <source>
        <dbReference type="EMBL" id="CEH17915.1"/>
    </source>
</evidence>
<dbReference type="GO" id="GO:0006338">
    <property type="term" value="P:chromatin remodeling"/>
    <property type="evidence" value="ECO:0007669"/>
    <property type="project" value="UniProtKB-ARBA"/>
</dbReference>
<evidence type="ECO:0000313" key="4">
    <source>
        <dbReference type="Proteomes" id="UP000054845"/>
    </source>
</evidence>
<feature type="compositionally biased region" description="Low complexity" evidence="1">
    <location>
        <begin position="339"/>
        <end position="352"/>
    </location>
</feature>
<feature type="compositionally biased region" description="Polar residues" evidence="1">
    <location>
        <begin position="371"/>
        <end position="389"/>
    </location>
</feature>
<feature type="region of interest" description="Disordered" evidence="1">
    <location>
        <begin position="203"/>
        <end position="258"/>
    </location>
</feature>
<feature type="compositionally biased region" description="Basic and acidic residues" evidence="1">
    <location>
        <begin position="271"/>
        <end position="303"/>
    </location>
</feature>
<feature type="region of interest" description="Disordered" evidence="1">
    <location>
        <begin position="1"/>
        <end position="159"/>
    </location>
</feature>
<feature type="compositionally biased region" description="Basic and acidic residues" evidence="1">
    <location>
        <begin position="323"/>
        <end position="333"/>
    </location>
</feature>